<evidence type="ECO:0000313" key="1">
    <source>
        <dbReference type="EMBL" id="CBE69284.1"/>
    </source>
</evidence>
<organism evidence="1 2">
    <name type="scientific">Methylomirabilis oxygeniifera</name>
    <dbReference type="NCBI Taxonomy" id="671143"/>
    <lineage>
        <taxon>Bacteria</taxon>
        <taxon>Candidatus Methylomirabilota</taxon>
        <taxon>Candidatus Methylomirabilia</taxon>
        <taxon>Candidatus Methylomirabilales</taxon>
        <taxon>Candidatus Methylomirabilaceae</taxon>
        <taxon>Candidatus Methylomirabilis</taxon>
    </lineage>
</organism>
<name>D5MHZ3_METO1</name>
<protein>
    <recommendedName>
        <fullName evidence="3">Zinc finger CGNR domain-containing protein</fullName>
    </recommendedName>
</protein>
<dbReference type="AlphaFoldDB" id="D5MHZ3"/>
<dbReference type="STRING" id="671143.DAMO_2234"/>
<proteinExistence type="predicted"/>
<dbReference type="EMBL" id="FP565575">
    <property type="protein sequence ID" value="CBE69284.1"/>
    <property type="molecule type" value="Genomic_DNA"/>
</dbReference>
<evidence type="ECO:0000313" key="2">
    <source>
        <dbReference type="Proteomes" id="UP000006898"/>
    </source>
</evidence>
<dbReference type="PATRIC" id="fig|671143.5.peg.1968"/>
<gene>
    <name evidence="1" type="ORF">DAMO_2234</name>
</gene>
<reference evidence="1 2" key="1">
    <citation type="journal article" date="2010" name="Nature">
        <title>Nitrite-driven anaerobic methane oxidation by oxygenic bacteria.</title>
        <authorList>
            <person name="Ettwig K.F."/>
            <person name="Butler M.K."/>
            <person name="Le Paslier D."/>
            <person name="Pelletier E."/>
            <person name="Mangenot S."/>
            <person name="Kuypers M.M.M."/>
            <person name="Schreiber F."/>
            <person name="Dutilh B.E."/>
            <person name="Zedelius J."/>
            <person name="de Beer D."/>
            <person name="Gloerich J."/>
            <person name="Wessels H.J.C.T."/>
            <person name="van Allen T."/>
            <person name="Luesken F."/>
            <person name="Wu M."/>
            <person name="van de Pas-Schoonen K.T."/>
            <person name="Op den Camp H.J.M."/>
            <person name="Janssen-Megens E.M."/>
            <person name="Francoijs K-J."/>
            <person name="Stunnenberg H."/>
            <person name="Weissenbach J."/>
            <person name="Jetten M.S.M."/>
            <person name="Strous M."/>
        </authorList>
    </citation>
    <scope>NUCLEOTIDE SEQUENCE [LARGE SCALE GENOMIC DNA]</scope>
</reference>
<dbReference type="KEGG" id="mox:DAMO_2234"/>
<sequence length="220" mass="25447">MVTRAKRVSGISTKDAIMLEKYQRVLQTTLQWSVMAPREDRLRWILEFAAEDIDALTPDERFERAVRLRCFMWPDSSLWCSNPSSPPRTLLMPDAVLHQVHAEINQGLRVVLGEQRNEEWYVPGPVRIAFYRASPRFKKGPKAETAPGRTRFAFRWDWGDDAGAILAGIIHLIHDAGSRLRGCKECGKAFIAVKRQLYCGEDCSQRKRDRDKRYRSQARE</sequence>
<dbReference type="Proteomes" id="UP000006898">
    <property type="component" value="Chromosome"/>
</dbReference>
<dbReference type="HOGENOM" id="CLU_1254051_0_0_0"/>
<evidence type="ECO:0008006" key="3">
    <source>
        <dbReference type="Google" id="ProtNLM"/>
    </source>
</evidence>
<accession>D5MHZ3</accession>